<protein>
    <submittedName>
        <fullName evidence="2">Uncharacterized protein</fullName>
    </submittedName>
</protein>
<keyword evidence="3" id="KW-1185">Reference proteome</keyword>
<sequence>MINFIFRILRVQSYMSGRRMLLSKLGLNNHRNRTRTSYHKNVTRRKKVSNQTTPEYNPYDENLQEESVSQRDTVYKEAKQLNNATASTNQNSEREYEDNPYG</sequence>
<dbReference type="AlphaFoldDB" id="A0A9J6RCB3"/>
<gene>
    <name evidence="2" type="ORF">OWO01_06460</name>
</gene>
<comment type="caution">
    <text evidence="2">The sequence shown here is derived from an EMBL/GenBank/DDBJ whole genome shotgun (WGS) entry which is preliminary data.</text>
</comment>
<dbReference type="Proteomes" id="UP001084197">
    <property type="component" value="Unassembled WGS sequence"/>
</dbReference>
<feature type="compositionally biased region" description="Polar residues" evidence="1">
    <location>
        <begin position="80"/>
        <end position="91"/>
    </location>
</feature>
<evidence type="ECO:0000256" key="1">
    <source>
        <dbReference type="SAM" id="MobiDB-lite"/>
    </source>
</evidence>
<evidence type="ECO:0000313" key="3">
    <source>
        <dbReference type="Proteomes" id="UP001084197"/>
    </source>
</evidence>
<dbReference type="RefSeq" id="WP_268779619.1">
    <property type="nucleotide sequence ID" value="NZ_JAPRAT010000009.1"/>
</dbReference>
<reference evidence="2" key="1">
    <citation type="submission" date="2022-11" db="EMBL/GenBank/DDBJ databases">
        <title>WGS of Natronobacillus azotifigens 24KS-1, an anaerobic diazotrophic haloalkaliphile from soda-rich habitats.</title>
        <authorList>
            <person name="Sorokin D.Y."/>
            <person name="Merkel A.Y."/>
        </authorList>
    </citation>
    <scope>NUCLEOTIDE SEQUENCE</scope>
    <source>
        <strain evidence="2">24KS-1</strain>
    </source>
</reference>
<accession>A0A9J6RCB3</accession>
<organism evidence="2 3">
    <name type="scientific">Natronobacillus azotifigens</name>
    <dbReference type="NCBI Taxonomy" id="472978"/>
    <lineage>
        <taxon>Bacteria</taxon>
        <taxon>Bacillati</taxon>
        <taxon>Bacillota</taxon>
        <taxon>Bacilli</taxon>
        <taxon>Bacillales</taxon>
        <taxon>Bacillaceae</taxon>
        <taxon>Natronobacillus</taxon>
    </lineage>
</organism>
<feature type="compositionally biased region" description="Basic residues" evidence="1">
    <location>
        <begin position="32"/>
        <end position="48"/>
    </location>
</feature>
<evidence type="ECO:0000313" key="2">
    <source>
        <dbReference type="EMBL" id="MCZ0702849.1"/>
    </source>
</evidence>
<dbReference type="EMBL" id="JAPRAT010000009">
    <property type="protein sequence ID" value="MCZ0702849.1"/>
    <property type="molecule type" value="Genomic_DNA"/>
</dbReference>
<name>A0A9J6RCB3_9BACI</name>
<proteinExistence type="predicted"/>
<feature type="region of interest" description="Disordered" evidence="1">
    <location>
        <begin position="32"/>
        <end position="102"/>
    </location>
</feature>